<feature type="compositionally biased region" description="Basic and acidic residues" evidence="1">
    <location>
        <begin position="113"/>
        <end position="147"/>
    </location>
</feature>
<dbReference type="PROSITE" id="PS50174">
    <property type="entry name" value="G_PATCH"/>
    <property type="match status" value="1"/>
</dbReference>
<feature type="region of interest" description="Disordered" evidence="1">
    <location>
        <begin position="190"/>
        <end position="211"/>
    </location>
</feature>
<feature type="compositionally biased region" description="Acidic residues" evidence="1">
    <location>
        <begin position="199"/>
        <end position="211"/>
    </location>
</feature>
<dbReference type="GO" id="GO:0000776">
    <property type="term" value="C:kinetochore"/>
    <property type="evidence" value="ECO:0007669"/>
    <property type="project" value="TreeGrafter"/>
</dbReference>
<sequence>MADTETNQGKQKEAAVEDEDYMGDLSKFITTEPSQPSKPKKLAPQTLTNSSQQPSKKKPKFQTWQQQKERKQQEEDARTLENIQSAIPQSNIGFKLLKQMGYTPGKGLGKEGSMGREEPIGLEIRRSRAGIGREDPAKERVKREKYREEWKKKTEEVMLEDFGVRQKLQWKSKRVVINYHKAKAALDQLENREPVIEPEKDEDDEGGDEEEVEEIITEELKAMLGKHASLPSIFPSICGCKIVRMT</sequence>
<reference evidence="4" key="2">
    <citation type="submission" date="2025-08" db="UniProtKB">
        <authorList>
            <consortium name="RefSeq"/>
        </authorList>
    </citation>
    <scope>IDENTIFICATION</scope>
    <source>
        <tissue evidence="4">Leaf</tissue>
    </source>
</reference>
<dbReference type="AlphaFoldDB" id="A0A9R0JCG5"/>
<feature type="domain" description="G-patch" evidence="2">
    <location>
        <begin position="89"/>
        <end position="136"/>
    </location>
</feature>
<dbReference type="PANTHER" id="PTHR21032">
    <property type="entry name" value="G PATCH DOMAIN-CONTAINING PROTEIN 11"/>
    <property type="match status" value="1"/>
</dbReference>
<dbReference type="InterPro" id="IPR039249">
    <property type="entry name" value="GPATCH11"/>
</dbReference>
<dbReference type="Pfam" id="PF01585">
    <property type="entry name" value="G-patch"/>
    <property type="match status" value="1"/>
</dbReference>
<feature type="compositionally biased region" description="Polar residues" evidence="1">
    <location>
        <begin position="28"/>
        <end position="37"/>
    </location>
</feature>
<feature type="compositionally biased region" description="Basic and acidic residues" evidence="1">
    <location>
        <begin position="67"/>
        <end position="79"/>
    </location>
</feature>
<dbReference type="PANTHER" id="PTHR21032:SF0">
    <property type="entry name" value="G PATCH DOMAIN-CONTAINING PROTEIN 11"/>
    <property type="match status" value="1"/>
</dbReference>
<dbReference type="Proteomes" id="UP000813463">
    <property type="component" value="Chromosome 3"/>
</dbReference>
<evidence type="ECO:0000259" key="2">
    <source>
        <dbReference type="PROSITE" id="PS50174"/>
    </source>
</evidence>
<feature type="region of interest" description="Disordered" evidence="1">
    <location>
        <begin position="105"/>
        <end position="147"/>
    </location>
</feature>
<evidence type="ECO:0000313" key="4">
    <source>
        <dbReference type="RefSeq" id="XP_021865282.1"/>
    </source>
</evidence>
<protein>
    <submittedName>
        <fullName evidence="4">Uncharacterized protein isoform X2</fullName>
    </submittedName>
</protein>
<evidence type="ECO:0000256" key="1">
    <source>
        <dbReference type="SAM" id="MobiDB-lite"/>
    </source>
</evidence>
<reference evidence="3" key="1">
    <citation type="journal article" date="2021" name="Nat. Commun.">
        <title>Genomic analyses provide insights into spinach domestication and the genetic basis of agronomic traits.</title>
        <authorList>
            <person name="Cai X."/>
            <person name="Sun X."/>
            <person name="Xu C."/>
            <person name="Sun H."/>
            <person name="Wang X."/>
            <person name="Ge C."/>
            <person name="Zhang Z."/>
            <person name="Wang Q."/>
            <person name="Fei Z."/>
            <person name="Jiao C."/>
            <person name="Wang Q."/>
        </authorList>
    </citation>
    <scope>NUCLEOTIDE SEQUENCE [LARGE SCALE GENOMIC DNA]</scope>
    <source>
        <strain evidence="3">cv. Varoflay</strain>
    </source>
</reference>
<evidence type="ECO:0000313" key="3">
    <source>
        <dbReference type="Proteomes" id="UP000813463"/>
    </source>
</evidence>
<organism evidence="3 4">
    <name type="scientific">Spinacia oleracea</name>
    <name type="common">Spinach</name>
    <dbReference type="NCBI Taxonomy" id="3562"/>
    <lineage>
        <taxon>Eukaryota</taxon>
        <taxon>Viridiplantae</taxon>
        <taxon>Streptophyta</taxon>
        <taxon>Embryophyta</taxon>
        <taxon>Tracheophyta</taxon>
        <taxon>Spermatophyta</taxon>
        <taxon>Magnoliopsida</taxon>
        <taxon>eudicotyledons</taxon>
        <taxon>Gunneridae</taxon>
        <taxon>Pentapetalae</taxon>
        <taxon>Caryophyllales</taxon>
        <taxon>Chenopodiaceae</taxon>
        <taxon>Chenopodioideae</taxon>
        <taxon>Anserineae</taxon>
        <taxon>Spinacia</taxon>
    </lineage>
</organism>
<feature type="region of interest" description="Disordered" evidence="1">
    <location>
        <begin position="1"/>
        <end position="84"/>
    </location>
</feature>
<dbReference type="GO" id="GO:0003676">
    <property type="term" value="F:nucleic acid binding"/>
    <property type="evidence" value="ECO:0007669"/>
    <property type="project" value="InterPro"/>
</dbReference>
<dbReference type="RefSeq" id="XP_021865282.1">
    <property type="nucleotide sequence ID" value="XM_022009590.2"/>
</dbReference>
<name>A0A9R0JCG5_SPIOL</name>
<keyword evidence="3" id="KW-1185">Reference proteome</keyword>
<dbReference type="GeneID" id="110804031"/>
<proteinExistence type="predicted"/>
<accession>A0A9R0JCG5</accession>
<dbReference type="SMART" id="SM00443">
    <property type="entry name" value="G_patch"/>
    <property type="match status" value="1"/>
</dbReference>
<dbReference type="InterPro" id="IPR000467">
    <property type="entry name" value="G_patch_dom"/>
</dbReference>
<gene>
    <name evidence="4" type="primary">LOC110804031</name>
</gene>